<evidence type="ECO:0000256" key="1">
    <source>
        <dbReference type="ARBA" id="ARBA00004448"/>
    </source>
</evidence>
<reference evidence="8 9" key="1">
    <citation type="submission" date="2018-08" db="EMBL/GenBank/DDBJ databases">
        <title>Draft genome of the lignicolous fungus Coniochaeta pulveracea.</title>
        <authorList>
            <person name="Borstlap C.J."/>
            <person name="De Witt R.N."/>
            <person name="Botha A."/>
            <person name="Volschenk H."/>
        </authorList>
    </citation>
    <scope>NUCLEOTIDE SEQUENCE [LARGE SCALE GENOMIC DNA]</scope>
    <source>
        <strain evidence="8 9">CAB683</strain>
    </source>
</reference>
<name>A0A420YCE3_9PEZI</name>
<evidence type="ECO:0000256" key="6">
    <source>
        <dbReference type="ARBA" id="ARBA00023136"/>
    </source>
</evidence>
<dbReference type="EMBL" id="QVQW01000020">
    <property type="protein sequence ID" value="RKU45571.1"/>
    <property type="molecule type" value="Genomic_DNA"/>
</dbReference>
<sequence length="204" mass="22270">MAPQGVTHIDNDHDYHPKDAIRAAGWSAGILGTGGLVAAAVQSAVTRQNIGPFGAFTKFGGTIATWTAVGGTFEFTRVAAANLREKDDHLNSALGGFAAGAILGMQTRRMPRIIGIGAVFGLVLSVMDYTGRSIKGNRQTQDLEEFDRKEYLRKNRRRPLEETIAEVGEGRSIRPPGYEERRRQRLLEKYGFEVNPVSADPNAQ</sequence>
<keyword evidence="4 7" id="KW-1133">Transmembrane helix</keyword>
<evidence type="ECO:0000256" key="2">
    <source>
        <dbReference type="ARBA" id="ARBA00022692"/>
    </source>
</evidence>
<evidence type="ECO:0000256" key="5">
    <source>
        <dbReference type="ARBA" id="ARBA00023128"/>
    </source>
</evidence>
<evidence type="ECO:0000256" key="3">
    <source>
        <dbReference type="ARBA" id="ARBA00022792"/>
    </source>
</evidence>
<keyword evidence="9" id="KW-1185">Reference proteome</keyword>
<keyword evidence="3" id="KW-0999">Mitochondrion inner membrane</keyword>
<organism evidence="8 9">
    <name type="scientific">Coniochaeta pulveracea</name>
    <dbReference type="NCBI Taxonomy" id="177199"/>
    <lineage>
        <taxon>Eukaryota</taxon>
        <taxon>Fungi</taxon>
        <taxon>Dikarya</taxon>
        <taxon>Ascomycota</taxon>
        <taxon>Pezizomycotina</taxon>
        <taxon>Sordariomycetes</taxon>
        <taxon>Sordariomycetidae</taxon>
        <taxon>Coniochaetales</taxon>
        <taxon>Coniochaetaceae</taxon>
        <taxon>Coniochaeta</taxon>
    </lineage>
</organism>
<dbReference type="PANTHER" id="PTHR21382">
    <property type="entry name" value="NADH-UBIQUINONE OXIDOREDUCTASE SUBUNIT"/>
    <property type="match status" value="1"/>
</dbReference>
<dbReference type="Proteomes" id="UP000275385">
    <property type="component" value="Unassembled WGS sequence"/>
</dbReference>
<evidence type="ECO:0000256" key="4">
    <source>
        <dbReference type="ARBA" id="ARBA00022989"/>
    </source>
</evidence>
<evidence type="ECO:0000313" key="9">
    <source>
        <dbReference type="Proteomes" id="UP000275385"/>
    </source>
</evidence>
<dbReference type="OrthoDB" id="1913277at2759"/>
<protein>
    <recommendedName>
        <fullName evidence="10">NADH-ubiquinone oxidoreductase 21.3 kDa subunit</fullName>
    </recommendedName>
</protein>
<comment type="subcellular location">
    <subcellularLocation>
        <location evidence="1">Mitochondrion inner membrane</location>
        <topology evidence="1">Multi-pass membrane protein</topology>
    </subcellularLocation>
</comment>
<proteinExistence type="predicted"/>
<dbReference type="InterPro" id="IPR039205">
    <property type="entry name" value="NDUFA11"/>
</dbReference>
<dbReference type="STRING" id="177199.A0A420YCE3"/>
<comment type="caution">
    <text evidence="8">The sequence shown here is derived from an EMBL/GenBank/DDBJ whole genome shotgun (WGS) entry which is preliminary data.</text>
</comment>
<keyword evidence="6 7" id="KW-0472">Membrane</keyword>
<evidence type="ECO:0000313" key="8">
    <source>
        <dbReference type="EMBL" id="RKU45571.1"/>
    </source>
</evidence>
<dbReference type="GO" id="GO:0045271">
    <property type="term" value="C:respiratory chain complex I"/>
    <property type="evidence" value="ECO:0007669"/>
    <property type="project" value="InterPro"/>
</dbReference>
<evidence type="ECO:0000256" key="7">
    <source>
        <dbReference type="SAM" id="Phobius"/>
    </source>
</evidence>
<dbReference type="PANTHER" id="PTHR21382:SF1">
    <property type="entry name" value="NADH DEHYDROGENASE [UBIQUINONE] 1 ALPHA SUBCOMPLEX SUBUNIT 11"/>
    <property type="match status" value="1"/>
</dbReference>
<feature type="transmembrane region" description="Helical" evidence="7">
    <location>
        <begin position="113"/>
        <end position="131"/>
    </location>
</feature>
<gene>
    <name evidence="8" type="ORF">DL546_006966</name>
</gene>
<dbReference type="GO" id="GO:0005743">
    <property type="term" value="C:mitochondrial inner membrane"/>
    <property type="evidence" value="ECO:0007669"/>
    <property type="project" value="UniProtKB-SubCell"/>
</dbReference>
<dbReference type="AlphaFoldDB" id="A0A420YCE3"/>
<evidence type="ECO:0008006" key="10">
    <source>
        <dbReference type="Google" id="ProtNLM"/>
    </source>
</evidence>
<keyword evidence="5" id="KW-0496">Mitochondrion</keyword>
<dbReference type="GO" id="GO:0006120">
    <property type="term" value="P:mitochondrial electron transport, NADH to ubiquinone"/>
    <property type="evidence" value="ECO:0007669"/>
    <property type="project" value="InterPro"/>
</dbReference>
<accession>A0A420YCE3</accession>
<keyword evidence="2 7" id="KW-0812">Transmembrane</keyword>